<dbReference type="Gene3D" id="2.70.40.10">
    <property type="match status" value="1"/>
</dbReference>
<dbReference type="Ensembl" id="ENSECAT00000126039.1">
    <property type="protein sequence ID" value="ENSECAP00000085525.1"/>
    <property type="gene ID" value="ENSECAG00000054710.1"/>
</dbReference>
<dbReference type="SUPFAM" id="SSF51283">
    <property type="entry name" value="dUTPase-like"/>
    <property type="match status" value="1"/>
</dbReference>
<proteinExistence type="predicted"/>
<evidence type="ECO:0000313" key="2">
    <source>
        <dbReference type="Ensembl" id="ENSECAP00000085525.1"/>
    </source>
</evidence>
<feature type="domain" description="dUTPase-like" evidence="1">
    <location>
        <begin position="30"/>
        <end position="104"/>
    </location>
</feature>
<keyword evidence="3" id="KW-1185">Reference proteome</keyword>
<evidence type="ECO:0000313" key="3">
    <source>
        <dbReference type="Proteomes" id="UP000002281"/>
    </source>
</evidence>
<sequence length="115" mass="12510">MPDCSSTKVDTGLLHGAFIFFQSVPVTLCSAGLEDLVPEGGMLPVGDTTTIPLNSKLRLLPCHFGLLLPLNQQAKKRVMVLTELIDPDYQGEIGLLFHNGGKERTATRKRCISCL</sequence>
<dbReference type="GeneTree" id="ENSGT00960000187632"/>
<name>A0A9L0TGQ8_HORSE</name>
<organism evidence="2 3">
    <name type="scientific">Equus caballus</name>
    <name type="common">Horse</name>
    <dbReference type="NCBI Taxonomy" id="9796"/>
    <lineage>
        <taxon>Eukaryota</taxon>
        <taxon>Metazoa</taxon>
        <taxon>Chordata</taxon>
        <taxon>Craniata</taxon>
        <taxon>Vertebrata</taxon>
        <taxon>Euteleostomi</taxon>
        <taxon>Mammalia</taxon>
        <taxon>Eutheria</taxon>
        <taxon>Laurasiatheria</taxon>
        <taxon>Perissodactyla</taxon>
        <taxon>Equidae</taxon>
        <taxon>Equus</taxon>
    </lineage>
</organism>
<dbReference type="Proteomes" id="UP000002281">
    <property type="component" value="Chromosome X"/>
</dbReference>
<protein>
    <recommendedName>
        <fullName evidence="1">dUTPase-like domain-containing protein</fullName>
    </recommendedName>
</protein>
<accession>A0A9L0TGQ8</accession>
<reference evidence="2" key="2">
    <citation type="submission" date="2025-08" db="UniProtKB">
        <authorList>
            <consortium name="Ensembl"/>
        </authorList>
    </citation>
    <scope>IDENTIFICATION</scope>
    <source>
        <strain evidence="2">Thoroughbred</strain>
    </source>
</reference>
<dbReference type="InterPro" id="IPR036157">
    <property type="entry name" value="dUTPase-like_sf"/>
</dbReference>
<dbReference type="AlphaFoldDB" id="A0A9L0TGQ8"/>
<reference evidence="2 3" key="1">
    <citation type="journal article" date="2009" name="Science">
        <title>Genome sequence, comparative analysis, and population genetics of the domestic horse.</title>
        <authorList>
            <consortium name="Broad Institute Genome Sequencing Platform"/>
            <consortium name="Broad Institute Whole Genome Assembly Team"/>
            <person name="Wade C.M."/>
            <person name="Giulotto E."/>
            <person name="Sigurdsson S."/>
            <person name="Zoli M."/>
            <person name="Gnerre S."/>
            <person name="Imsland F."/>
            <person name="Lear T.L."/>
            <person name="Adelson D.L."/>
            <person name="Bailey E."/>
            <person name="Bellone R.R."/>
            <person name="Bloecker H."/>
            <person name="Distl O."/>
            <person name="Edgar R.C."/>
            <person name="Garber M."/>
            <person name="Leeb T."/>
            <person name="Mauceli E."/>
            <person name="MacLeod J.N."/>
            <person name="Penedo M.C.T."/>
            <person name="Raison J.M."/>
            <person name="Sharpe T."/>
            <person name="Vogel J."/>
            <person name="Andersson L."/>
            <person name="Antczak D.F."/>
            <person name="Biagi T."/>
            <person name="Binns M.M."/>
            <person name="Chowdhary B.P."/>
            <person name="Coleman S.J."/>
            <person name="Della Valle G."/>
            <person name="Fryc S."/>
            <person name="Guerin G."/>
            <person name="Hasegawa T."/>
            <person name="Hill E.W."/>
            <person name="Jurka J."/>
            <person name="Kiialainen A."/>
            <person name="Lindgren G."/>
            <person name="Liu J."/>
            <person name="Magnani E."/>
            <person name="Mickelson J.R."/>
            <person name="Murray J."/>
            <person name="Nergadze S.G."/>
            <person name="Onofrio R."/>
            <person name="Pedroni S."/>
            <person name="Piras M.F."/>
            <person name="Raudsepp T."/>
            <person name="Rocchi M."/>
            <person name="Roeed K.H."/>
            <person name="Ryder O.A."/>
            <person name="Searle S."/>
            <person name="Skow L."/>
            <person name="Swinburne J.E."/>
            <person name="Syvaenen A.C."/>
            <person name="Tozaki T."/>
            <person name="Valberg S.J."/>
            <person name="Vaudin M."/>
            <person name="White J.R."/>
            <person name="Zody M.C."/>
            <person name="Lander E.S."/>
            <person name="Lindblad-Toh K."/>
        </authorList>
    </citation>
    <scope>NUCLEOTIDE SEQUENCE [LARGE SCALE GENOMIC DNA]</scope>
    <source>
        <strain evidence="2 3">Thoroughbred</strain>
    </source>
</reference>
<dbReference type="InterPro" id="IPR029054">
    <property type="entry name" value="dUTPase-like"/>
</dbReference>
<dbReference type="Pfam" id="PF00692">
    <property type="entry name" value="dUTPase"/>
    <property type="match status" value="1"/>
</dbReference>
<evidence type="ECO:0000259" key="1">
    <source>
        <dbReference type="Pfam" id="PF00692"/>
    </source>
</evidence>
<reference evidence="2" key="3">
    <citation type="submission" date="2025-09" db="UniProtKB">
        <authorList>
            <consortium name="Ensembl"/>
        </authorList>
    </citation>
    <scope>IDENTIFICATION</scope>
    <source>
        <strain evidence="2">Thoroughbred</strain>
    </source>
</reference>